<proteinExistence type="predicted"/>
<organism evidence="2 3">
    <name type="scientific">Marchantia polymorpha subsp. ruderalis</name>
    <dbReference type="NCBI Taxonomy" id="1480154"/>
    <lineage>
        <taxon>Eukaryota</taxon>
        <taxon>Viridiplantae</taxon>
        <taxon>Streptophyta</taxon>
        <taxon>Embryophyta</taxon>
        <taxon>Marchantiophyta</taxon>
        <taxon>Marchantiopsida</taxon>
        <taxon>Marchantiidae</taxon>
        <taxon>Marchantiales</taxon>
        <taxon>Marchantiaceae</taxon>
        <taxon>Marchantia</taxon>
    </lineage>
</organism>
<evidence type="ECO:0000313" key="2">
    <source>
        <dbReference type="EMBL" id="OAE24149.1"/>
    </source>
</evidence>
<dbReference type="AlphaFoldDB" id="A0A176VTN4"/>
<feature type="compositionally biased region" description="Basic and acidic residues" evidence="1">
    <location>
        <begin position="142"/>
        <end position="155"/>
    </location>
</feature>
<comment type="caution">
    <text evidence="2">The sequence shown here is derived from an EMBL/GenBank/DDBJ whole genome shotgun (WGS) entry which is preliminary data.</text>
</comment>
<feature type="region of interest" description="Disordered" evidence="1">
    <location>
        <begin position="47"/>
        <end position="69"/>
    </location>
</feature>
<evidence type="ECO:0000256" key="1">
    <source>
        <dbReference type="SAM" id="MobiDB-lite"/>
    </source>
</evidence>
<accession>A0A176VTN4</accession>
<keyword evidence="3" id="KW-1185">Reference proteome</keyword>
<sequence>MPKSVDDVIRSEHRRQRLFSPSQKLGWSNRVGGTEAVACTHGVLQSRTDLRSDRQDKRQKTKAQKDSSSIGAVEVDLVPSSLLEYLPRRYRRDVFILGRFFICFQRRHFDARYMRALGEASSPASESLSGQPSEIPGEVDGQEAKRTVDGRRRPSEGAADGPFPRTTLTETLHMRQARASDCRVERWHCGHCVAVLVARVDLEAAMVLRSAGRRGRDSAFFLVSRSQLDGAWRLGPRGAGWQSVRGRSEGAWQHGAYDGRRGRTDGEKERTLKSDCHEAVDEVRGSATKGLYRSLWATTGGLAGLAQFAEPEQRRAEEGRAEQSSNEWKTLGCCPSYKPSCAAPGARCWLG</sequence>
<evidence type="ECO:0000313" key="3">
    <source>
        <dbReference type="Proteomes" id="UP000077202"/>
    </source>
</evidence>
<feature type="compositionally biased region" description="Basic and acidic residues" evidence="1">
    <location>
        <begin position="48"/>
        <end position="58"/>
    </location>
</feature>
<feature type="region of interest" description="Disordered" evidence="1">
    <location>
        <begin position="120"/>
        <end position="166"/>
    </location>
</feature>
<dbReference type="EMBL" id="LVLJ01002675">
    <property type="protein sequence ID" value="OAE24149.1"/>
    <property type="molecule type" value="Genomic_DNA"/>
</dbReference>
<feature type="compositionally biased region" description="Polar residues" evidence="1">
    <location>
        <begin position="122"/>
        <end position="132"/>
    </location>
</feature>
<dbReference type="Proteomes" id="UP000077202">
    <property type="component" value="Unassembled WGS sequence"/>
</dbReference>
<reference evidence="2" key="1">
    <citation type="submission" date="2016-03" db="EMBL/GenBank/DDBJ databases">
        <title>Mechanisms controlling the formation of the plant cell surface in tip-growing cells are functionally conserved among land plants.</title>
        <authorList>
            <person name="Honkanen S."/>
            <person name="Jones V.A."/>
            <person name="Morieri G."/>
            <person name="Champion C."/>
            <person name="Hetherington A.J."/>
            <person name="Kelly S."/>
            <person name="Saint-Marcoux D."/>
            <person name="Proust H."/>
            <person name="Prescott H."/>
            <person name="Dolan L."/>
        </authorList>
    </citation>
    <scope>NUCLEOTIDE SEQUENCE [LARGE SCALE GENOMIC DNA]</scope>
    <source>
        <tissue evidence="2">Whole gametophyte</tissue>
    </source>
</reference>
<gene>
    <name evidence="2" type="ORF">AXG93_2752s1640</name>
</gene>
<name>A0A176VTN4_MARPO</name>
<protein>
    <submittedName>
        <fullName evidence="2">Uncharacterized protein</fullName>
    </submittedName>
</protein>